<dbReference type="InterPro" id="IPR012337">
    <property type="entry name" value="RNaseH-like_sf"/>
</dbReference>
<dbReference type="EMBL" id="PGCJ01000648">
    <property type="protein sequence ID" value="PLW25115.1"/>
    <property type="molecule type" value="Genomic_DNA"/>
</dbReference>
<name>A0A2N5THZ8_9BASI</name>
<evidence type="ECO:0000313" key="3">
    <source>
        <dbReference type="Proteomes" id="UP000235388"/>
    </source>
</evidence>
<reference evidence="2 3" key="1">
    <citation type="submission" date="2017-11" db="EMBL/GenBank/DDBJ databases">
        <title>De novo assembly and phasing of dikaryotic genomes from two isolates of Puccinia coronata f. sp. avenae, the causal agent of oat crown rust.</title>
        <authorList>
            <person name="Miller M.E."/>
            <person name="Zhang Y."/>
            <person name="Omidvar V."/>
            <person name="Sperschneider J."/>
            <person name="Schwessinger B."/>
            <person name="Raley C."/>
            <person name="Palmer J.M."/>
            <person name="Garnica D."/>
            <person name="Upadhyaya N."/>
            <person name="Rathjen J."/>
            <person name="Taylor J.M."/>
            <person name="Park R.F."/>
            <person name="Dodds P.N."/>
            <person name="Hirsch C.D."/>
            <person name="Kianian S.F."/>
            <person name="Figueroa M."/>
        </authorList>
    </citation>
    <scope>NUCLEOTIDE SEQUENCE [LARGE SCALE GENOMIC DNA]</scope>
    <source>
        <strain evidence="2">12NC29</strain>
    </source>
</reference>
<dbReference type="NCBIfam" id="NF033545">
    <property type="entry name" value="transpos_IS630"/>
    <property type="match status" value="1"/>
</dbReference>
<feature type="domain" description="Tc1-like transposase DDE" evidence="1">
    <location>
        <begin position="176"/>
        <end position="317"/>
    </location>
</feature>
<dbReference type="OrthoDB" id="2497579at2759"/>
<dbReference type="PANTHER" id="PTHR46564">
    <property type="entry name" value="TRANSPOSASE"/>
    <property type="match status" value="1"/>
</dbReference>
<evidence type="ECO:0000313" key="2">
    <source>
        <dbReference type="EMBL" id="PLW25115.1"/>
    </source>
</evidence>
<organism evidence="2 3">
    <name type="scientific">Puccinia coronata f. sp. avenae</name>
    <dbReference type="NCBI Taxonomy" id="200324"/>
    <lineage>
        <taxon>Eukaryota</taxon>
        <taxon>Fungi</taxon>
        <taxon>Dikarya</taxon>
        <taxon>Basidiomycota</taxon>
        <taxon>Pucciniomycotina</taxon>
        <taxon>Pucciniomycetes</taxon>
        <taxon>Pucciniales</taxon>
        <taxon>Pucciniaceae</taxon>
        <taxon>Puccinia</taxon>
    </lineage>
</organism>
<dbReference type="InterPro" id="IPR036397">
    <property type="entry name" value="RNaseH_sf"/>
</dbReference>
<dbReference type="Gene3D" id="3.30.420.10">
    <property type="entry name" value="Ribonuclease H-like superfamily/Ribonuclease H"/>
    <property type="match status" value="1"/>
</dbReference>
<dbReference type="Pfam" id="PF13358">
    <property type="entry name" value="DDE_3"/>
    <property type="match status" value="1"/>
</dbReference>
<dbReference type="InterPro" id="IPR038717">
    <property type="entry name" value="Tc1-like_DDE_dom"/>
</dbReference>
<protein>
    <recommendedName>
        <fullName evidence="1">Tc1-like transposase DDE domain-containing protein</fullName>
    </recommendedName>
</protein>
<dbReference type="GO" id="GO:0003676">
    <property type="term" value="F:nucleic acid binding"/>
    <property type="evidence" value="ECO:0007669"/>
    <property type="project" value="InterPro"/>
</dbReference>
<dbReference type="Proteomes" id="UP000235388">
    <property type="component" value="Unassembled WGS sequence"/>
</dbReference>
<sequence>MSRFSSFQSISPLTDQFTILISHSSTVFVKYSPKIKAVALKLLIQGKSLQTVNKLIETNISTKSLRQWKDLWTRTNQFMRDVLLYLPRGRPLAITVEEWKFVLDLIDKDPTIYLNKIQKAIMEASGEFFPLSTISDDLKQRLGLTRKVAWHVNSAQCHVKRALWSQEIADMPANYLVFVDELAVCVETQHRRMGQSACGWPTNRVKRQSGTICFSMLPGVSTDGVVAVTAQQGSIQRLDFDYFLEYVLIPFMNPFPGPRSLIVMDNCRIHHGGRIAQICKQHHIIHMYLPPYSPNFNPIEKAFAVIKSDLKRTQPLTDSANDSNVIREKVSDVFTPKLMQALPKDCTRDYSPQSAQLVKKLKQAREKKTCALHLKCVLSLAKASIALGDTACRPEIVDAEEAMALFVTLCHPCTFDQDNSNFI</sequence>
<gene>
    <name evidence="2" type="ORF">PCANC_27680</name>
</gene>
<dbReference type="STRING" id="200324.A0A2N5THZ8"/>
<dbReference type="InterPro" id="IPR047655">
    <property type="entry name" value="Transpos_IS630-like"/>
</dbReference>
<accession>A0A2N5THZ8</accession>
<dbReference type="AlphaFoldDB" id="A0A2N5THZ8"/>
<evidence type="ECO:0000259" key="1">
    <source>
        <dbReference type="Pfam" id="PF13358"/>
    </source>
</evidence>
<dbReference type="PANTHER" id="PTHR46564:SF1">
    <property type="entry name" value="TRANSPOSASE"/>
    <property type="match status" value="1"/>
</dbReference>
<keyword evidence="3" id="KW-1185">Reference proteome</keyword>
<proteinExistence type="predicted"/>
<dbReference type="SUPFAM" id="SSF53098">
    <property type="entry name" value="Ribonuclease H-like"/>
    <property type="match status" value="1"/>
</dbReference>
<comment type="caution">
    <text evidence="2">The sequence shown here is derived from an EMBL/GenBank/DDBJ whole genome shotgun (WGS) entry which is preliminary data.</text>
</comment>